<organism evidence="1 2">
    <name type="scientific">Peribacillus faecalis</name>
    <dbReference type="NCBI Taxonomy" id="2772559"/>
    <lineage>
        <taxon>Bacteria</taxon>
        <taxon>Bacillati</taxon>
        <taxon>Bacillota</taxon>
        <taxon>Bacilli</taxon>
        <taxon>Bacillales</taxon>
        <taxon>Bacillaceae</taxon>
        <taxon>Peribacillus</taxon>
    </lineage>
</organism>
<dbReference type="PANTHER" id="PTHR34655">
    <property type="entry name" value="CONSERVED WITHIN P. AEROPHILUM"/>
    <property type="match status" value="1"/>
</dbReference>
<dbReference type="EMBL" id="JACXSI010000015">
    <property type="protein sequence ID" value="MBD3108245.1"/>
    <property type="molecule type" value="Genomic_DNA"/>
</dbReference>
<accession>A0A927HA39</accession>
<proteinExistence type="predicted"/>
<protein>
    <submittedName>
        <fullName evidence="1">DsrE/DsrF/DrsH-like family protein</fullName>
    </submittedName>
</protein>
<dbReference type="InterPro" id="IPR032836">
    <property type="entry name" value="DsrE2-like"/>
</dbReference>
<dbReference type="AlphaFoldDB" id="A0A927HA39"/>
<dbReference type="SUPFAM" id="SSF75169">
    <property type="entry name" value="DsrEFH-like"/>
    <property type="match status" value="1"/>
</dbReference>
<gene>
    <name evidence="1" type="ORF">IEO70_07680</name>
</gene>
<dbReference type="RefSeq" id="WP_190997791.1">
    <property type="nucleotide sequence ID" value="NZ_JACXSI010000015.1"/>
</dbReference>
<evidence type="ECO:0000313" key="1">
    <source>
        <dbReference type="EMBL" id="MBD3108245.1"/>
    </source>
</evidence>
<dbReference type="Proteomes" id="UP000602076">
    <property type="component" value="Unassembled WGS sequence"/>
</dbReference>
<dbReference type="Gene3D" id="3.40.1260.10">
    <property type="entry name" value="DsrEFH-like"/>
    <property type="match status" value="1"/>
</dbReference>
<evidence type="ECO:0000313" key="2">
    <source>
        <dbReference type="Proteomes" id="UP000602076"/>
    </source>
</evidence>
<sequence length="159" mass="17808">MSERKKTTIVLFSGDYDKAMAAYIIANGAAAYDHEVTIFHTFWGLNALRKDEPIQVNKSFMEKMFAKMMPRGSENMGLSKMNFAGFGPKMIKDIMKKHNTLTVQQLIEMAQEQDIKLVACTMTMDLLGLAKEELLDGIEYAGVAAYLADAEEGHVNLFI</sequence>
<keyword evidence="2" id="KW-1185">Reference proteome</keyword>
<dbReference type="PANTHER" id="PTHR34655:SF2">
    <property type="entry name" value="PEROXIREDOXIN FAMILY PROTEIN"/>
    <property type="match status" value="1"/>
</dbReference>
<comment type="caution">
    <text evidence="1">The sequence shown here is derived from an EMBL/GenBank/DDBJ whole genome shotgun (WGS) entry which is preliminary data.</text>
</comment>
<reference evidence="1" key="1">
    <citation type="submission" date="2020-09" db="EMBL/GenBank/DDBJ databases">
        <title>Bacillus faecalis sp. nov., a moderately halophilic bacterium isolated from cow faeces.</title>
        <authorList>
            <person name="Jiang L."/>
            <person name="Lee J."/>
        </authorList>
    </citation>
    <scope>NUCLEOTIDE SEQUENCE</scope>
    <source>
        <strain evidence="1">AGMB 02131</strain>
    </source>
</reference>
<dbReference type="InterPro" id="IPR027396">
    <property type="entry name" value="DsrEFH-like"/>
</dbReference>
<dbReference type="Pfam" id="PF13686">
    <property type="entry name" value="DrsE_2"/>
    <property type="match status" value="1"/>
</dbReference>
<name>A0A927HA39_9BACI</name>